<sequence length="196" mass="22136">MSSSAVENLVFLLIGWALSTFTALAVYLWKTNEEKRRVFSRVWRVLEDIFIDVEISKAWRQAGGIESIKALFDLDEGDFKELPPSPPTLPQDYDQVLSDVSDWEARKGAADISKSLGGISGLVQGLTQIYAGMAVYVENSRYGPVPERARSAYISQLAQLEKNLQSLFKIVDRHRQGPISRLFGAIGRWWKTNNRQ</sequence>
<accession>A0ABU0WC22</accession>
<keyword evidence="1" id="KW-1133">Transmembrane helix</keyword>
<organism evidence="2 3">
    <name type="scientific">Natronospira bacteriovora</name>
    <dbReference type="NCBI Taxonomy" id="3069753"/>
    <lineage>
        <taxon>Bacteria</taxon>
        <taxon>Pseudomonadati</taxon>
        <taxon>Pseudomonadota</taxon>
        <taxon>Gammaproteobacteria</taxon>
        <taxon>Natronospirales</taxon>
        <taxon>Natronospiraceae</taxon>
        <taxon>Natronospira</taxon>
    </lineage>
</organism>
<keyword evidence="3" id="KW-1185">Reference proteome</keyword>
<name>A0ABU0WC22_9GAMM</name>
<evidence type="ECO:0000256" key="1">
    <source>
        <dbReference type="SAM" id="Phobius"/>
    </source>
</evidence>
<evidence type="ECO:0000313" key="3">
    <source>
        <dbReference type="Proteomes" id="UP001239019"/>
    </source>
</evidence>
<evidence type="ECO:0000313" key="2">
    <source>
        <dbReference type="EMBL" id="MDQ2070485.1"/>
    </source>
</evidence>
<reference evidence="2 3" key="1">
    <citation type="submission" date="2023-08" db="EMBL/GenBank/DDBJ databases">
        <title>Whole-genome sequencing of halo(alkali)philic microorganisms from hypersaline lakes.</title>
        <authorList>
            <person name="Sorokin D.Y."/>
            <person name="Abbas B."/>
            <person name="Merkel A.Y."/>
        </authorList>
    </citation>
    <scope>NUCLEOTIDE SEQUENCE [LARGE SCALE GENOMIC DNA]</scope>
    <source>
        <strain evidence="2 3">AB-CW4</strain>
    </source>
</reference>
<comment type="caution">
    <text evidence="2">The sequence shown here is derived from an EMBL/GenBank/DDBJ whole genome shotgun (WGS) entry which is preliminary data.</text>
</comment>
<dbReference type="Proteomes" id="UP001239019">
    <property type="component" value="Unassembled WGS sequence"/>
</dbReference>
<evidence type="ECO:0008006" key="4">
    <source>
        <dbReference type="Google" id="ProtNLM"/>
    </source>
</evidence>
<feature type="transmembrane region" description="Helical" evidence="1">
    <location>
        <begin position="6"/>
        <end position="29"/>
    </location>
</feature>
<proteinExistence type="predicted"/>
<dbReference type="EMBL" id="JAVDDT010000007">
    <property type="protein sequence ID" value="MDQ2070485.1"/>
    <property type="molecule type" value="Genomic_DNA"/>
</dbReference>
<keyword evidence="1" id="KW-0812">Transmembrane</keyword>
<gene>
    <name evidence="2" type="ORF">RBH19_11400</name>
</gene>
<dbReference type="RefSeq" id="WP_306728985.1">
    <property type="nucleotide sequence ID" value="NZ_JAVDDT010000007.1"/>
</dbReference>
<keyword evidence="1" id="KW-0472">Membrane</keyword>
<protein>
    <recommendedName>
        <fullName evidence="4">LemA protein</fullName>
    </recommendedName>
</protein>